<evidence type="ECO:0000256" key="2">
    <source>
        <dbReference type="ARBA" id="ARBA00005417"/>
    </source>
</evidence>
<comment type="caution">
    <text evidence="10">The sequence shown here is derived from an EMBL/GenBank/DDBJ whole genome shotgun (WGS) entry which is preliminary data.</text>
</comment>
<evidence type="ECO:0000256" key="3">
    <source>
        <dbReference type="ARBA" id="ARBA00022448"/>
    </source>
</evidence>
<keyword evidence="6" id="KW-0067">ATP-binding</keyword>
<keyword evidence="5" id="KW-0547">Nucleotide-binding</keyword>
<gene>
    <name evidence="10" type="ORF">BLM47_09505</name>
</gene>
<dbReference type="SMART" id="SM00382">
    <property type="entry name" value="AAA"/>
    <property type="match status" value="1"/>
</dbReference>
<proteinExistence type="inferred from homology"/>
<dbReference type="SUPFAM" id="SSF52540">
    <property type="entry name" value="P-loop containing nucleoside triphosphate hydrolases"/>
    <property type="match status" value="1"/>
</dbReference>
<dbReference type="Pfam" id="PF00005">
    <property type="entry name" value="ABC_tran"/>
    <property type="match status" value="1"/>
</dbReference>
<comment type="subcellular location">
    <subcellularLocation>
        <location evidence="1">Cell membrane</location>
    </subcellularLocation>
</comment>
<sequence>MAATDTATAVIEAEGLVKRYGDLRAVDGVSFAVRPGEVFGLLGPNGAGKTTTMEMLEGLRTPDEGTARIAGFDVRRDLRRVKEVIGVQLQLTSLFELLTVEEIVRLYASFYRKAVPIGPLLEDVMLTEKRRDRVKHLSGGQKQRLAIALALVNDPAVVFLDEPTTGLDPQARRSLWDIIRRLKERGKTVVLSTHYMDEAEALCDRICLMDRGRVIALDTPRALVRMLRFDSAVEFRLPAGEAVAETEASAEEHLARIDGVTRVIRRDGLFVLYTDRLEETLAALVRWSAENGFALRELATRTATLEDVFLHLTGRGLREP</sequence>
<evidence type="ECO:0000256" key="5">
    <source>
        <dbReference type="ARBA" id="ARBA00022741"/>
    </source>
</evidence>
<dbReference type="PROSITE" id="PS00211">
    <property type="entry name" value="ABC_TRANSPORTER_1"/>
    <property type="match status" value="1"/>
</dbReference>
<keyword evidence="3" id="KW-0813">Transport</keyword>
<keyword evidence="4" id="KW-1003">Cell membrane</keyword>
<dbReference type="PANTHER" id="PTHR42711">
    <property type="entry name" value="ABC TRANSPORTER ATP-BINDING PROTEIN"/>
    <property type="match status" value="1"/>
</dbReference>
<dbReference type="CDD" id="cd03230">
    <property type="entry name" value="ABC_DR_subfamily_A"/>
    <property type="match status" value="1"/>
</dbReference>
<keyword evidence="7" id="KW-1278">Translocase</keyword>
<evidence type="ECO:0000259" key="9">
    <source>
        <dbReference type="PROSITE" id="PS50893"/>
    </source>
</evidence>
<evidence type="ECO:0000256" key="8">
    <source>
        <dbReference type="ARBA" id="ARBA00023136"/>
    </source>
</evidence>
<dbReference type="FunFam" id="3.40.50.300:FF:000589">
    <property type="entry name" value="ABC transporter, ATP-binding subunit"/>
    <property type="match status" value="1"/>
</dbReference>
<evidence type="ECO:0000256" key="7">
    <source>
        <dbReference type="ARBA" id="ARBA00022967"/>
    </source>
</evidence>
<name>A0A2A6DYT3_9BACL</name>
<accession>A0A2A6DYT3</accession>
<dbReference type="PANTHER" id="PTHR42711:SF5">
    <property type="entry name" value="ABC TRANSPORTER ATP-BINDING PROTEIN NATA"/>
    <property type="match status" value="1"/>
</dbReference>
<organism evidence="10 11">
    <name type="scientific">Candidatus Reconcilbacillus cellulovorans</name>
    <dbReference type="NCBI Taxonomy" id="1906605"/>
    <lineage>
        <taxon>Bacteria</taxon>
        <taxon>Bacillati</taxon>
        <taxon>Bacillota</taxon>
        <taxon>Bacilli</taxon>
        <taxon>Bacillales</taxon>
        <taxon>Paenibacillaceae</taxon>
        <taxon>Candidatus Reconcilbacillus</taxon>
    </lineage>
</organism>
<dbReference type="Proteomes" id="UP000243688">
    <property type="component" value="Unassembled WGS sequence"/>
</dbReference>
<dbReference type="GO" id="GO:0005524">
    <property type="term" value="F:ATP binding"/>
    <property type="evidence" value="ECO:0007669"/>
    <property type="project" value="UniProtKB-KW"/>
</dbReference>
<evidence type="ECO:0000256" key="6">
    <source>
        <dbReference type="ARBA" id="ARBA00022840"/>
    </source>
</evidence>
<evidence type="ECO:0000256" key="4">
    <source>
        <dbReference type="ARBA" id="ARBA00022475"/>
    </source>
</evidence>
<dbReference type="InterPro" id="IPR003593">
    <property type="entry name" value="AAA+_ATPase"/>
</dbReference>
<evidence type="ECO:0000256" key="1">
    <source>
        <dbReference type="ARBA" id="ARBA00004236"/>
    </source>
</evidence>
<dbReference type="InterPro" id="IPR027417">
    <property type="entry name" value="P-loop_NTPase"/>
</dbReference>
<comment type="similarity">
    <text evidence="2">Belongs to the ABC transporter superfamily.</text>
</comment>
<dbReference type="GO" id="GO:0005886">
    <property type="term" value="C:plasma membrane"/>
    <property type="evidence" value="ECO:0007669"/>
    <property type="project" value="UniProtKB-SubCell"/>
</dbReference>
<dbReference type="AlphaFoldDB" id="A0A2A6DYT3"/>
<dbReference type="GO" id="GO:0016887">
    <property type="term" value="F:ATP hydrolysis activity"/>
    <property type="evidence" value="ECO:0007669"/>
    <property type="project" value="InterPro"/>
</dbReference>
<feature type="domain" description="ABC transporter" evidence="9">
    <location>
        <begin position="11"/>
        <end position="236"/>
    </location>
</feature>
<dbReference type="PROSITE" id="PS50893">
    <property type="entry name" value="ABC_TRANSPORTER_2"/>
    <property type="match status" value="1"/>
</dbReference>
<dbReference type="EMBL" id="MOXJ01000021">
    <property type="protein sequence ID" value="PDO10050.1"/>
    <property type="molecule type" value="Genomic_DNA"/>
</dbReference>
<keyword evidence="8" id="KW-0472">Membrane</keyword>
<evidence type="ECO:0000313" key="11">
    <source>
        <dbReference type="Proteomes" id="UP000243688"/>
    </source>
</evidence>
<evidence type="ECO:0000313" key="10">
    <source>
        <dbReference type="EMBL" id="PDO10050.1"/>
    </source>
</evidence>
<dbReference type="InterPro" id="IPR003439">
    <property type="entry name" value="ABC_transporter-like_ATP-bd"/>
</dbReference>
<protein>
    <submittedName>
        <fullName evidence="10">ABC transporter</fullName>
    </submittedName>
</protein>
<dbReference type="InterPro" id="IPR050763">
    <property type="entry name" value="ABC_transporter_ATP-binding"/>
</dbReference>
<reference evidence="10 11" key="1">
    <citation type="submission" date="2016-12" db="EMBL/GenBank/DDBJ databases">
        <title>Candidatus Reconcilibacillus cellulovorans genome.</title>
        <authorList>
            <person name="Kolinko S."/>
            <person name="Wu Y.-W."/>
            <person name="Tachea F."/>
            <person name="Denzel E."/>
            <person name="Hiras J."/>
            <person name="Baecker N."/>
            <person name="Chan L.J."/>
            <person name="Eichorst S.A."/>
            <person name="Frey D."/>
            <person name="Adams P.D."/>
            <person name="Pray T."/>
            <person name="Tanjore D."/>
            <person name="Petzold C.J."/>
            <person name="Gladden J.M."/>
            <person name="Simmons B.A."/>
            <person name="Singer S.W."/>
        </authorList>
    </citation>
    <scope>NUCLEOTIDE SEQUENCE [LARGE SCALE GENOMIC DNA]</scope>
    <source>
        <strain evidence="10">JTherm</strain>
    </source>
</reference>
<dbReference type="InterPro" id="IPR017871">
    <property type="entry name" value="ABC_transporter-like_CS"/>
</dbReference>
<dbReference type="Gene3D" id="3.40.50.300">
    <property type="entry name" value="P-loop containing nucleotide triphosphate hydrolases"/>
    <property type="match status" value="1"/>
</dbReference>